<dbReference type="AlphaFoldDB" id="A0A7J7YJS0"/>
<dbReference type="Gene3D" id="3.30.420.10">
    <property type="entry name" value="Ribonuclease H-like superfamily/Ribonuclease H"/>
    <property type="match status" value="1"/>
</dbReference>
<dbReference type="PROSITE" id="PS51253">
    <property type="entry name" value="HTH_CENPB"/>
    <property type="match status" value="1"/>
</dbReference>
<dbReference type="SMART" id="SM00674">
    <property type="entry name" value="CENPB"/>
    <property type="match status" value="1"/>
</dbReference>
<proteinExistence type="predicted"/>
<evidence type="ECO:0000256" key="1">
    <source>
        <dbReference type="ARBA" id="ARBA00023125"/>
    </source>
</evidence>
<dbReference type="Proteomes" id="UP000585614">
    <property type="component" value="Unassembled WGS sequence"/>
</dbReference>
<feature type="domain" description="HTH CENPB-type" evidence="2">
    <location>
        <begin position="303"/>
        <end position="376"/>
    </location>
</feature>
<name>A0A7J7YJS0_RHIFE</name>
<comment type="caution">
    <text evidence="3">The sequence shown here is derived from an EMBL/GenBank/DDBJ whole genome shotgun (WGS) entry which is preliminary data.</text>
</comment>
<evidence type="ECO:0000313" key="3">
    <source>
        <dbReference type="EMBL" id="KAF6362058.1"/>
    </source>
</evidence>
<dbReference type="EMBL" id="JACAGC010000006">
    <property type="protein sequence ID" value="KAF6362058.1"/>
    <property type="molecule type" value="Genomic_DNA"/>
</dbReference>
<evidence type="ECO:0000313" key="4">
    <source>
        <dbReference type="Proteomes" id="UP000585614"/>
    </source>
</evidence>
<dbReference type="PANTHER" id="PTHR19303">
    <property type="entry name" value="TRANSPOSON"/>
    <property type="match status" value="1"/>
</dbReference>
<dbReference type="SUPFAM" id="SSF46689">
    <property type="entry name" value="Homeodomain-like"/>
    <property type="match status" value="1"/>
</dbReference>
<reference evidence="3 4" key="1">
    <citation type="journal article" date="2020" name="Nature">
        <title>Six reference-quality genomes reveal evolution of bat adaptations.</title>
        <authorList>
            <person name="Jebb D."/>
            <person name="Huang Z."/>
            <person name="Pippel M."/>
            <person name="Hughes G.M."/>
            <person name="Lavrichenko K."/>
            <person name="Devanna P."/>
            <person name="Winkler S."/>
            <person name="Jermiin L.S."/>
            <person name="Skirmuntt E.C."/>
            <person name="Katzourakis A."/>
            <person name="Burkitt-Gray L."/>
            <person name="Ray D.A."/>
            <person name="Sullivan K.A.M."/>
            <person name="Roscito J.G."/>
            <person name="Kirilenko B.M."/>
            <person name="Davalos L.M."/>
            <person name="Corthals A.P."/>
            <person name="Power M.L."/>
            <person name="Jones G."/>
            <person name="Ransome R.D."/>
            <person name="Dechmann D.K.N."/>
            <person name="Locatelli A.G."/>
            <person name="Puechmaille S.J."/>
            <person name="Fedrigo O."/>
            <person name="Jarvis E.D."/>
            <person name="Hiller M."/>
            <person name="Vernes S.C."/>
            <person name="Myers E.W."/>
            <person name="Teeling E.C."/>
        </authorList>
    </citation>
    <scope>NUCLEOTIDE SEQUENCE [LARGE SCALE GENOMIC DNA]</scope>
    <source>
        <strain evidence="3">MRhiFer1</strain>
        <tissue evidence="3">Lung</tissue>
    </source>
</reference>
<dbReference type="InterPro" id="IPR009057">
    <property type="entry name" value="Homeodomain-like_sf"/>
</dbReference>
<dbReference type="InterPro" id="IPR036397">
    <property type="entry name" value="RNaseH_sf"/>
</dbReference>
<dbReference type="GO" id="GO:0005634">
    <property type="term" value="C:nucleus"/>
    <property type="evidence" value="ECO:0007669"/>
    <property type="project" value="TreeGrafter"/>
</dbReference>
<sequence length="672" mass="75315">MPNQQQNYQGIVGVQQPPSQNLIGGQPNGIGSQIQGVVIPYPSVPSYQVSLPQGSQGITHQTYQQPVIFPNQSNQGSMPTTGMPVYYSVIPPGQQNSLSSSVGYLQHPGSEQVQFPRTTSPCNSQQLQSHQCAAVPPPPPGGGMVMMQLNVPNNPQSRAHSPPQWKQNKYYCDHQRGQKCVEFSNVDNIVQHSPQLCSPITSPAQSPAPAQLSTLKAVRPSGPPLSIIPHFSRPFIPGQDKMSAKRKSYSIEYKKGIVEDSRGKNLTAFCKKKKLDLRMVRKWRAEYDNLSQQVDEGNAKKRKCGSGRQPLFPELEDIICEWIADRRAKALVVRRADIQAFALAMAPQLEVSPEEFKASQHWLDGFLQRYELSLRSTTLFKLEDTEVIKRALAFKSFVDGIDFSKYQLCNMIAMDETAVFIGQGSQTTIDQRGASSIYIPSTCYESARVTCILAIRLDGKKAPPLIITKGKKDKVEHVSGIYVLETEKAWCTQAVIRKWVDLMLPLVLRGGQRGLLVWDSASTHRAKDMKHFLAERRIDQIMIPAGMTAYLQTLDIAINKTFKDHLRMEINEYIENRMERNQHGNFVKPSLQEVVTWVKNSWDKITDSCVASALRAGYMDKKCSFKESSIAGHERLGPMVLQEMESQEIQVGIRGLESYDDVPEEDDMTVFE</sequence>
<protein>
    <submittedName>
        <fullName evidence="3">R3H domain containing 1</fullName>
    </submittedName>
</protein>
<dbReference type="GO" id="GO:0003677">
    <property type="term" value="F:DNA binding"/>
    <property type="evidence" value="ECO:0007669"/>
    <property type="project" value="UniProtKB-KW"/>
</dbReference>
<keyword evidence="1" id="KW-0238">DNA-binding</keyword>
<dbReference type="Pfam" id="PF03221">
    <property type="entry name" value="HTH_Tnp_Tc5"/>
    <property type="match status" value="1"/>
</dbReference>
<dbReference type="InterPro" id="IPR004875">
    <property type="entry name" value="DDE_SF_endonuclease_dom"/>
</dbReference>
<dbReference type="InterPro" id="IPR006600">
    <property type="entry name" value="HTH_CenpB_DNA-bd_dom"/>
</dbReference>
<organism evidence="3 4">
    <name type="scientific">Rhinolophus ferrumequinum</name>
    <name type="common">Greater horseshoe bat</name>
    <dbReference type="NCBI Taxonomy" id="59479"/>
    <lineage>
        <taxon>Eukaryota</taxon>
        <taxon>Metazoa</taxon>
        <taxon>Chordata</taxon>
        <taxon>Craniata</taxon>
        <taxon>Vertebrata</taxon>
        <taxon>Euteleostomi</taxon>
        <taxon>Mammalia</taxon>
        <taxon>Eutheria</taxon>
        <taxon>Laurasiatheria</taxon>
        <taxon>Chiroptera</taxon>
        <taxon>Yinpterochiroptera</taxon>
        <taxon>Rhinolophoidea</taxon>
        <taxon>Rhinolophidae</taxon>
        <taxon>Rhinolophinae</taxon>
        <taxon>Rhinolophus</taxon>
    </lineage>
</organism>
<dbReference type="PANTHER" id="PTHR19303:SF71">
    <property type="entry name" value="ZINC FINGER PHD-TYPE DOMAIN-CONTAINING PROTEIN"/>
    <property type="match status" value="1"/>
</dbReference>
<evidence type="ECO:0000259" key="2">
    <source>
        <dbReference type="PROSITE" id="PS51253"/>
    </source>
</evidence>
<gene>
    <name evidence="3" type="ORF">mRhiFer1_013927</name>
</gene>
<dbReference type="InterPro" id="IPR050863">
    <property type="entry name" value="CenT-Element_Derived"/>
</dbReference>
<dbReference type="Pfam" id="PF03184">
    <property type="entry name" value="DDE_1"/>
    <property type="match status" value="1"/>
</dbReference>
<dbReference type="Gene3D" id="1.10.10.60">
    <property type="entry name" value="Homeodomain-like"/>
    <property type="match status" value="1"/>
</dbReference>
<accession>A0A7J7YJS0</accession>